<dbReference type="Pfam" id="PF03547">
    <property type="entry name" value="Mem_trans"/>
    <property type="match status" value="2"/>
</dbReference>
<feature type="transmembrane region" description="Helical" evidence="8">
    <location>
        <begin position="219"/>
        <end position="243"/>
    </location>
</feature>
<protein>
    <submittedName>
        <fullName evidence="9">AEC family transporter</fullName>
    </submittedName>
</protein>
<keyword evidence="3" id="KW-0813">Transport</keyword>
<keyword evidence="5 8" id="KW-0812">Transmembrane</keyword>
<feature type="transmembrane region" description="Helical" evidence="8">
    <location>
        <begin position="276"/>
        <end position="298"/>
    </location>
</feature>
<evidence type="ECO:0000313" key="10">
    <source>
        <dbReference type="Proteomes" id="UP001461341"/>
    </source>
</evidence>
<dbReference type="Proteomes" id="UP001461341">
    <property type="component" value="Chromosome"/>
</dbReference>
<dbReference type="Gene3D" id="1.20.1530.20">
    <property type="match status" value="1"/>
</dbReference>
<comment type="subcellular location">
    <subcellularLocation>
        <location evidence="1">Cell membrane</location>
        <topology evidence="1">Multi-pass membrane protein</topology>
    </subcellularLocation>
</comment>
<dbReference type="PANTHER" id="PTHR36838">
    <property type="entry name" value="AUXIN EFFLUX CARRIER FAMILY PROTEIN"/>
    <property type="match status" value="1"/>
</dbReference>
<evidence type="ECO:0000256" key="7">
    <source>
        <dbReference type="ARBA" id="ARBA00023136"/>
    </source>
</evidence>
<dbReference type="RefSeq" id="WP_369018438.1">
    <property type="nucleotide sequence ID" value="NZ_CP121689.1"/>
</dbReference>
<feature type="transmembrane region" description="Helical" evidence="8">
    <location>
        <begin position="31"/>
        <end position="49"/>
    </location>
</feature>
<evidence type="ECO:0000313" key="9">
    <source>
        <dbReference type="EMBL" id="WZL76280.1"/>
    </source>
</evidence>
<keyword evidence="4" id="KW-1003">Cell membrane</keyword>
<evidence type="ECO:0000256" key="3">
    <source>
        <dbReference type="ARBA" id="ARBA00022448"/>
    </source>
</evidence>
<evidence type="ECO:0000256" key="4">
    <source>
        <dbReference type="ARBA" id="ARBA00022475"/>
    </source>
</evidence>
<proteinExistence type="inferred from homology"/>
<keyword evidence="7 8" id="KW-0472">Membrane</keyword>
<evidence type="ECO:0000256" key="5">
    <source>
        <dbReference type="ARBA" id="ARBA00022692"/>
    </source>
</evidence>
<keyword evidence="6 8" id="KW-1133">Transmembrane helix</keyword>
<feature type="transmembrane region" description="Helical" evidence="8">
    <location>
        <begin position="61"/>
        <end position="80"/>
    </location>
</feature>
<evidence type="ECO:0000256" key="1">
    <source>
        <dbReference type="ARBA" id="ARBA00004651"/>
    </source>
</evidence>
<reference evidence="9 10" key="1">
    <citation type="submission" date="2023-03" db="EMBL/GenBank/DDBJ databases">
        <title>Novel Species.</title>
        <authorList>
            <person name="Ma S."/>
        </authorList>
    </citation>
    <scope>NUCLEOTIDE SEQUENCE [LARGE SCALE GENOMIC DNA]</scope>
    <source>
        <strain evidence="9 10">B11</strain>
    </source>
</reference>
<gene>
    <name evidence="9" type="ORF">QBE54_00680</name>
</gene>
<evidence type="ECO:0000256" key="2">
    <source>
        <dbReference type="ARBA" id="ARBA00010145"/>
    </source>
</evidence>
<dbReference type="InterPro" id="IPR038770">
    <property type="entry name" value="Na+/solute_symporter_sf"/>
</dbReference>
<evidence type="ECO:0000256" key="6">
    <source>
        <dbReference type="ARBA" id="ARBA00022989"/>
    </source>
</evidence>
<sequence>MYQVLAGIFILIGIGFLLRTLRAFDTEAAFLFNRFVLYISFPCLVYRSLFHASPQASLWKIPPLGWAMVSAFFIISFYTARRFFKLGSRGAVSFAMVAAFGNTSFLGYPFVMALLGEGALPPAIFFDQMANFLSVFTVGIFFCVSVTENRFSWKQLFQILKFPPFIAFLLALTTRELGSLPRLLEETINRLAEVTVPLTMVAIGISLSLQNLRGHLKPLFGAALIKLFFLPLAMLGVSQFFSFSPLERGALVMESAMPTLMTSYVIASLYQLDAQFVSSGIVLTTLLALGSLPLWGLLF</sequence>
<feature type="transmembrane region" description="Helical" evidence="8">
    <location>
        <begin position="92"/>
        <end position="111"/>
    </location>
</feature>
<organism evidence="9 10">
    <name type="scientific">Thermatribacter velox</name>
    <dbReference type="NCBI Taxonomy" id="3039681"/>
    <lineage>
        <taxon>Bacteria</taxon>
        <taxon>Pseudomonadati</taxon>
        <taxon>Atribacterota</taxon>
        <taxon>Atribacteria</taxon>
        <taxon>Atribacterales</taxon>
        <taxon>Thermatribacteraceae</taxon>
        <taxon>Thermatribacter</taxon>
    </lineage>
</organism>
<feature type="transmembrane region" description="Helical" evidence="8">
    <location>
        <begin position="6"/>
        <end position="24"/>
    </location>
</feature>
<keyword evidence="10" id="KW-1185">Reference proteome</keyword>
<accession>A0ABZ2YB91</accession>
<dbReference type="InterPro" id="IPR004776">
    <property type="entry name" value="Mem_transp_PIN-like"/>
</dbReference>
<name>A0ABZ2YB91_9BACT</name>
<dbReference type="EMBL" id="CP121689">
    <property type="protein sequence ID" value="WZL76280.1"/>
    <property type="molecule type" value="Genomic_DNA"/>
</dbReference>
<comment type="similarity">
    <text evidence="2">Belongs to the auxin efflux carrier (TC 2.A.69) family.</text>
</comment>
<feature type="transmembrane region" description="Helical" evidence="8">
    <location>
        <begin position="123"/>
        <end position="144"/>
    </location>
</feature>
<evidence type="ECO:0000256" key="8">
    <source>
        <dbReference type="SAM" id="Phobius"/>
    </source>
</evidence>
<dbReference type="PANTHER" id="PTHR36838:SF1">
    <property type="entry name" value="SLR1864 PROTEIN"/>
    <property type="match status" value="1"/>
</dbReference>